<protein>
    <submittedName>
        <fullName evidence="2">VOC family protein</fullName>
    </submittedName>
</protein>
<dbReference type="PROSITE" id="PS51819">
    <property type="entry name" value="VOC"/>
    <property type="match status" value="1"/>
</dbReference>
<dbReference type="PANTHER" id="PTHR21366:SF14">
    <property type="entry name" value="GLYOXALASE DOMAIN-CONTAINING PROTEIN 5"/>
    <property type="match status" value="1"/>
</dbReference>
<accession>A0ABN3PRA0</accession>
<feature type="domain" description="VOC" evidence="1">
    <location>
        <begin position="37"/>
        <end position="157"/>
    </location>
</feature>
<dbReference type="CDD" id="cd07253">
    <property type="entry name" value="GLOD5"/>
    <property type="match status" value="1"/>
</dbReference>
<reference evidence="2 3" key="1">
    <citation type="journal article" date="2019" name="Int. J. Syst. Evol. Microbiol.">
        <title>The Global Catalogue of Microorganisms (GCM) 10K type strain sequencing project: providing services to taxonomists for standard genome sequencing and annotation.</title>
        <authorList>
            <consortium name="The Broad Institute Genomics Platform"/>
            <consortium name="The Broad Institute Genome Sequencing Center for Infectious Disease"/>
            <person name="Wu L."/>
            <person name="Ma J."/>
        </authorList>
    </citation>
    <scope>NUCLEOTIDE SEQUENCE [LARGE SCALE GENOMIC DNA]</scope>
    <source>
        <strain evidence="2 3">JCM 6833</strain>
    </source>
</reference>
<dbReference type="InterPro" id="IPR004360">
    <property type="entry name" value="Glyas_Fos-R_dOase_dom"/>
</dbReference>
<evidence type="ECO:0000313" key="3">
    <source>
        <dbReference type="Proteomes" id="UP001501509"/>
    </source>
</evidence>
<dbReference type="Pfam" id="PF00903">
    <property type="entry name" value="Glyoxalase"/>
    <property type="match status" value="1"/>
</dbReference>
<sequence length="160" mass="17655">MVVMPPHPDPTYNVRLDPADQCDAHHRAIVIFMRIDRIDHLVLTVADLDAAIDFYTRVLGMEAVSFGDGRQALAFGHSKINLHRAGHEFEPKAEHALPGTADLCLIAATPIEQVVEELTEHGVPIEEGPVERTGATGPLLSVYLRDPDRNLIEISNPRRA</sequence>
<dbReference type="InterPro" id="IPR037523">
    <property type="entry name" value="VOC_core"/>
</dbReference>
<keyword evidence="3" id="KW-1185">Reference proteome</keyword>
<organism evidence="2 3">
    <name type="scientific">Actinomadura fulvescens</name>
    <dbReference type="NCBI Taxonomy" id="46160"/>
    <lineage>
        <taxon>Bacteria</taxon>
        <taxon>Bacillati</taxon>
        <taxon>Actinomycetota</taxon>
        <taxon>Actinomycetes</taxon>
        <taxon>Streptosporangiales</taxon>
        <taxon>Thermomonosporaceae</taxon>
        <taxon>Actinomadura</taxon>
    </lineage>
</organism>
<evidence type="ECO:0000259" key="1">
    <source>
        <dbReference type="PROSITE" id="PS51819"/>
    </source>
</evidence>
<dbReference type="InterPro" id="IPR029068">
    <property type="entry name" value="Glyas_Bleomycin-R_OHBP_Dase"/>
</dbReference>
<dbReference type="Gene3D" id="3.10.180.10">
    <property type="entry name" value="2,3-Dihydroxybiphenyl 1,2-Dioxygenase, domain 1"/>
    <property type="match status" value="1"/>
</dbReference>
<dbReference type="InterPro" id="IPR050383">
    <property type="entry name" value="GlyoxalaseI/FosfomycinResist"/>
</dbReference>
<dbReference type="Proteomes" id="UP001501509">
    <property type="component" value="Unassembled WGS sequence"/>
</dbReference>
<comment type="caution">
    <text evidence="2">The sequence shown here is derived from an EMBL/GenBank/DDBJ whole genome shotgun (WGS) entry which is preliminary data.</text>
</comment>
<proteinExistence type="predicted"/>
<dbReference type="SUPFAM" id="SSF54593">
    <property type="entry name" value="Glyoxalase/Bleomycin resistance protein/Dihydroxybiphenyl dioxygenase"/>
    <property type="match status" value="1"/>
</dbReference>
<evidence type="ECO:0000313" key="2">
    <source>
        <dbReference type="EMBL" id="GAA2595348.1"/>
    </source>
</evidence>
<dbReference type="EMBL" id="BAAATD010000003">
    <property type="protein sequence ID" value="GAA2595348.1"/>
    <property type="molecule type" value="Genomic_DNA"/>
</dbReference>
<gene>
    <name evidence="2" type="ORF">GCM10010411_30880</name>
</gene>
<dbReference type="PANTHER" id="PTHR21366">
    <property type="entry name" value="GLYOXALASE FAMILY PROTEIN"/>
    <property type="match status" value="1"/>
</dbReference>
<name>A0ABN3PRA0_9ACTN</name>